<dbReference type="HOGENOM" id="CLU_1423237_0_0_1"/>
<evidence type="ECO:0000313" key="1">
    <source>
        <dbReference type="EMBL" id="EFA07376.1"/>
    </source>
</evidence>
<protein>
    <submittedName>
        <fullName evidence="1">Uncharacterized protein</fullName>
    </submittedName>
</protein>
<proteinExistence type="predicted"/>
<name>D6WPC1_TRICA</name>
<dbReference type="InParanoid" id="D6WPC1"/>
<keyword evidence="2" id="KW-1185">Reference proteome</keyword>
<organism evidence="1 2">
    <name type="scientific">Tribolium castaneum</name>
    <name type="common">Red flour beetle</name>
    <dbReference type="NCBI Taxonomy" id="7070"/>
    <lineage>
        <taxon>Eukaryota</taxon>
        <taxon>Metazoa</taxon>
        <taxon>Ecdysozoa</taxon>
        <taxon>Arthropoda</taxon>
        <taxon>Hexapoda</taxon>
        <taxon>Insecta</taxon>
        <taxon>Pterygota</taxon>
        <taxon>Neoptera</taxon>
        <taxon>Endopterygota</taxon>
        <taxon>Coleoptera</taxon>
        <taxon>Polyphaga</taxon>
        <taxon>Cucujiformia</taxon>
        <taxon>Tenebrionidae</taxon>
        <taxon>Tenebrionidae incertae sedis</taxon>
        <taxon>Tribolium</taxon>
    </lineage>
</organism>
<gene>
    <name evidence="1" type="primary">GLEAN_16353</name>
    <name evidence="1" type="ORF">TcasGA2_TC016353</name>
</gene>
<accession>D6WPC1</accession>
<reference evidence="1 2" key="1">
    <citation type="journal article" date="2008" name="Nature">
        <title>The genome of the model beetle and pest Tribolium castaneum.</title>
        <authorList>
            <consortium name="Tribolium Genome Sequencing Consortium"/>
            <person name="Richards S."/>
            <person name="Gibbs R.A."/>
            <person name="Weinstock G.M."/>
            <person name="Brown S.J."/>
            <person name="Denell R."/>
            <person name="Beeman R.W."/>
            <person name="Gibbs R."/>
            <person name="Beeman R.W."/>
            <person name="Brown S.J."/>
            <person name="Bucher G."/>
            <person name="Friedrich M."/>
            <person name="Grimmelikhuijzen C.J."/>
            <person name="Klingler M."/>
            <person name="Lorenzen M."/>
            <person name="Richards S."/>
            <person name="Roth S."/>
            <person name="Schroder R."/>
            <person name="Tautz D."/>
            <person name="Zdobnov E.M."/>
            <person name="Muzny D."/>
            <person name="Gibbs R.A."/>
            <person name="Weinstock G.M."/>
            <person name="Attaway T."/>
            <person name="Bell S."/>
            <person name="Buhay C.J."/>
            <person name="Chandrabose M.N."/>
            <person name="Chavez D."/>
            <person name="Clerk-Blankenburg K.P."/>
            <person name="Cree A."/>
            <person name="Dao M."/>
            <person name="Davis C."/>
            <person name="Chacko J."/>
            <person name="Dinh H."/>
            <person name="Dugan-Rocha S."/>
            <person name="Fowler G."/>
            <person name="Garner T.T."/>
            <person name="Garnes J."/>
            <person name="Gnirke A."/>
            <person name="Hawes A."/>
            <person name="Hernandez J."/>
            <person name="Hines S."/>
            <person name="Holder M."/>
            <person name="Hume J."/>
            <person name="Jhangiani S.N."/>
            <person name="Joshi V."/>
            <person name="Khan Z.M."/>
            <person name="Jackson L."/>
            <person name="Kovar C."/>
            <person name="Kowis A."/>
            <person name="Lee S."/>
            <person name="Lewis L.R."/>
            <person name="Margolis J."/>
            <person name="Morgan M."/>
            <person name="Nazareth L.V."/>
            <person name="Nguyen N."/>
            <person name="Okwuonu G."/>
            <person name="Parker D."/>
            <person name="Richards S."/>
            <person name="Ruiz S.J."/>
            <person name="Santibanez J."/>
            <person name="Savard J."/>
            <person name="Scherer S.E."/>
            <person name="Schneider B."/>
            <person name="Sodergren E."/>
            <person name="Tautz D."/>
            <person name="Vattahil S."/>
            <person name="Villasana D."/>
            <person name="White C.S."/>
            <person name="Wright R."/>
            <person name="Park Y."/>
            <person name="Beeman R.W."/>
            <person name="Lord J."/>
            <person name="Oppert B."/>
            <person name="Lorenzen M."/>
            <person name="Brown S."/>
            <person name="Wang L."/>
            <person name="Savard J."/>
            <person name="Tautz D."/>
            <person name="Richards S."/>
            <person name="Weinstock G."/>
            <person name="Gibbs R.A."/>
            <person name="Liu Y."/>
            <person name="Worley K."/>
            <person name="Weinstock G."/>
            <person name="Elsik C.G."/>
            <person name="Reese J.T."/>
            <person name="Elhaik E."/>
            <person name="Landan G."/>
            <person name="Graur D."/>
            <person name="Arensburger P."/>
            <person name="Atkinson P."/>
            <person name="Beeman R.W."/>
            <person name="Beidler J."/>
            <person name="Brown S.J."/>
            <person name="Demuth J.P."/>
            <person name="Drury D.W."/>
            <person name="Du Y.Z."/>
            <person name="Fujiwara H."/>
            <person name="Lorenzen M."/>
            <person name="Maselli V."/>
            <person name="Osanai M."/>
            <person name="Park Y."/>
            <person name="Robertson H.M."/>
            <person name="Tu Z."/>
            <person name="Wang J.J."/>
            <person name="Wang S."/>
            <person name="Richards S."/>
            <person name="Song H."/>
            <person name="Zhang L."/>
            <person name="Sodergren E."/>
            <person name="Werner D."/>
            <person name="Stanke M."/>
            <person name="Morgenstern B."/>
            <person name="Solovyev V."/>
            <person name="Kosarev P."/>
            <person name="Brown G."/>
            <person name="Chen H.C."/>
            <person name="Ermolaeva O."/>
            <person name="Hlavina W."/>
            <person name="Kapustin Y."/>
            <person name="Kiryutin B."/>
            <person name="Kitts P."/>
            <person name="Maglott D."/>
            <person name="Pruitt K."/>
            <person name="Sapojnikov V."/>
            <person name="Souvorov A."/>
            <person name="Mackey A.J."/>
            <person name="Waterhouse R.M."/>
            <person name="Wyder S."/>
            <person name="Zdobnov E.M."/>
            <person name="Zdobnov E.M."/>
            <person name="Wyder S."/>
            <person name="Kriventseva E.V."/>
            <person name="Kadowaki T."/>
            <person name="Bork P."/>
            <person name="Aranda M."/>
            <person name="Bao R."/>
            <person name="Beermann A."/>
            <person name="Berns N."/>
            <person name="Bolognesi R."/>
            <person name="Bonneton F."/>
            <person name="Bopp D."/>
            <person name="Brown S.J."/>
            <person name="Bucher G."/>
            <person name="Butts T."/>
            <person name="Chaumot A."/>
            <person name="Denell R.E."/>
            <person name="Ferrier D.E."/>
            <person name="Friedrich M."/>
            <person name="Gordon C.M."/>
            <person name="Jindra M."/>
            <person name="Klingler M."/>
            <person name="Lan Q."/>
            <person name="Lattorff H.M."/>
            <person name="Laudet V."/>
            <person name="von Levetsow C."/>
            <person name="Liu Z."/>
            <person name="Lutz R."/>
            <person name="Lynch J.A."/>
            <person name="da Fonseca R.N."/>
            <person name="Posnien N."/>
            <person name="Reuter R."/>
            <person name="Roth S."/>
            <person name="Savard J."/>
            <person name="Schinko J.B."/>
            <person name="Schmitt C."/>
            <person name="Schoppmeier M."/>
            <person name="Schroder R."/>
            <person name="Shippy T.D."/>
            <person name="Simonnet F."/>
            <person name="Marques-Souza H."/>
            <person name="Tautz D."/>
            <person name="Tomoyasu Y."/>
            <person name="Trauner J."/>
            <person name="Van der Zee M."/>
            <person name="Vervoort M."/>
            <person name="Wittkopp N."/>
            <person name="Wimmer E.A."/>
            <person name="Yang X."/>
            <person name="Jones A.K."/>
            <person name="Sattelle D.B."/>
            <person name="Ebert P.R."/>
            <person name="Nelson D."/>
            <person name="Scott J.G."/>
            <person name="Beeman R.W."/>
            <person name="Muthukrishnan S."/>
            <person name="Kramer K.J."/>
            <person name="Arakane Y."/>
            <person name="Beeman R.W."/>
            <person name="Zhu Q."/>
            <person name="Hogenkamp D."/>
            <person name="Dixit R."/>
            <person name="Oppert B."/>
            <person name="Jiang H."/>
            <person name="Zou Z."/>
            <person name="Marshall J."/>
            <person name="Elpidina E."/>
            <person name="Vinokurov K."/>
            <person name="Oppert C."/>
            <person name="Zou Z."/>
            <person name="Evans J."/>
            <person name="Lu Z."/>
            <person name="Zhao P."/>
            <person name="Sumathipala N."/>
            <person name="Altincicek B."/>
            <person name="Vilcinskas A."/>
            <person name="Williams M."/>
            <person name="Hultmark D."/>
            <person name="Hetru C."/>
            <person name="Jiang H."/>
            <person name="Grimmelikhuijzen C.J."/>
            <person name="Hauser F."/>
            <person name="Cazzamali G."/>
            <person name="Williamson M."/>
            <person name="Park Y."/>
            <person name="Li B."/>
            <person name="Tanaka Y."/>
            <person name="Predel R."/>
            <person name="Neupert S."/>
            <person name="Schachtner J."/>
            <person name="Verleyen P."/>
            <person name="Raible F."/>
            <person name="Bork P."/>
            <person name="Friedrich M."/>
            <person name="Walden K.K."/>
            <person name="Robertson H.M."/>
            <person name="Angeli S."/>
            <person name="Foret S."/>
            <person name="Bucher G."/>
            <person name="Schuetz S."/>
            <person name="Maleszka R."/>
            <person name="Wimmer E.A."/>
            <person name="Beeman R.W."/>
            <person name="Lorenzen M."/>
            <person name="Tomoyasu Y."/>
            <person name="Miller S.C."/>
            <person name="Grossmann D."/>
            <person name="Bucher G."/>
        </authorList>
    </citation>
    <scope>NUCLEOTIDE SEQUENCE [LARGE SCALE GENOMIC DNA]</scope>
    <source>
        <strain evidence="1 2">Georgia GA2</strain>
    </source>
</reference>
<dbReference type="EMBL" id="KQ971354">
    <property type="protein sequence ID" value="EFA07376.1"/>
    <property type="molecule type" value="Genomic_DNA"/>
</dbReference>
<reference evidence="1 2" key="2">
    <citation type="journal article" date="2010" name="Nucleic Acids Res.">
        <title>BeetleBase in 2010: revisions to provide comprehensive genomic information for Tribolium castaneum.</title>
        <authorList>
            <person name="Kim H.S."/>
            <person name="Murphy T."/>
            <person name="Xia J."/>
            <person name="Caragea D."/>
            <person name="Park Y."/>
            <person name="Beeman R.W."/>
            <person name="Lorenzen M.D."/>
            <person name="Butcher S."/>
            <person name="Manak J.R."/>
            <person name="Brown S.J."/>
        </authorList>
    </citation>
    <scope>GENOME REANNOTATION</scope>
    <source>
        <strain evidence="1 2">Georgia GA2</strain>
    </source>
</reference>
<evidence type="ECO:0000313" key="2">
    <source>
        <dbReference type="Proteomes" id="UP000007266"/>
    </source>
</evidence>
<sequence length="191" mass="21782">MRCNFVPAVSVKKMQIVPCISTKTTMALEQNISPILSGIRLIPQTIRYEVYSKLSDFVLGGTQFSIMKDRTINGRGHFDERGLITQHNMTGFAPTFSLECTPLNKRNILIANMCQRKKCVTNSRGQIGEVTDKNGKEVESIDEFQTNAEVFQRRLLRPAKNPLKSFRKRTDGIRADISRRVLEKLFRDEVS</sequence>
<dbReference type="Proteomes" id="UP000007266">
    <property type="component" value="Linkage group 7"/>
</dbReference>
<dbReference type="AlphaFoldDB" id="D6WPC1"/>